<dbReference type="Pfam" id="PF01753">
    <property type="entry name" value="zf-MYND"/>
    <property type="match status" value="1"/>
</dbReference>
<dbReference type="GO" id="GO:0008270">
    <property type="term" value="F:zinc ion binding"/>
    <property type="evidence" value="ECO:0007669"/>
    <property type="project" value="UniProtKB-KW"/>
</dbReference>
<accession>A0A6A5VTL3</accession>
<dbReference type="Gene3D" id="6.10.140.2220">
    <property type="match status" value="1"/>
</dbReference>
<dbReference type="AlphaFoldDB" id="A0A6A5VTL3"/>
<evidence type="ECO:0000256" key="3">
    <source>
        <dbReference type="ARBA" id="ARBA00022833"/>
    </source>
</evidence>
<evidence type="ECO:0000256" key="4">
    <source>
        <dbReference type="PROSITE-ProRule" id="PRU00134"/>
    </source>
</evidence>
<reference evidence="6" key="1">
    <citation type="journal article" date="2020" name="Stud. Mycol.">
        <title>101 Dothideomycetes genomes: a test case for predicting lifestyles and emergence of pathogens.</title>
        <authorList>
            <person name="Haridas S."/>
            <person name="Albert R."/>
            <person name="Binder M."/>
            <person name="Bloem J."/>
            <person name="Labutti K."/>
            <person name="Salamov A."/>
            <person name="Andreopoulos B."/>
            <person name="Baker S."/>
            <person name="Barry K."/>
            <person name="Bills G."/>
            <person name="Bluhm B."/>
            <person name="Cannon C."/>
            <person name="Castanera R."/>
            <person name="Culley D."/>
            <person name="Daum C."/>
            <person name="Ezra D."/>
            <person name="Gonzalez J."/>
            <person name="Henrissat B."/>
            <person name="Kuo A."/>
            <person name="Liang C."/>
            <person name="Lipzen A."/>
            <person name="Lutzoni F."/>
            <person name="Magnuson J."/>
            <person name="Mondo S."/>
            <person name="Nolan M."/>
            <person name="Ohm R."/>
            <person name="Pangilinan J."/>
            <person name="Park H.-J."/>
            <person name="Ramirez L."/>
            <person name="Alfaro M."/>
            <person name="Sun H."/>
            <person name="Tritt A."/>
            <person name="Yoshinaga Y."/>
            <person name="Zwiers L.-H."/>
            <person name="Turgeon B."/>
            <person name="Goodwin S."/>
            <person name="Spatafora J."/>
            <person name="Crous P."/>
            <person name="Grigoriev I."/>
        </authorList>
    </citation>
    <scope>NUCLEOTIDE SEQUENCE</scope>
    <source>
        <strain evidence="6">CBS 107.79</strain>
    </source>
</reference>
<name>A0A6A5VTL3_9PLEO</name>
<feature type="domain" description="MYND-type" evidence="5">
    <location>
        <begin position="8"/>
        <end position="50"/>
    </location>
</feature>
<keyword evidence="3" id="KW-0862">Zinc</keyword>
<dbReference type="OrthoDB" id="341421at2759"/>
<evidence type="ECO:0000313" key="7">
    <source>
        <dbReference type="Proteomes" id="UP000800036"/>
    </source>
</evidence>
<dbReference type="Proteomes" id="UP000800036">
    <property type="component" value="Unassembled WGS sequence"/>
</dbReference>
<keyword evidence="7" id="KW-1185">Reference proteome</keyword>
<dbReference type="InterPro" id="IPR002893">
    <property type="entry name" value="Znf_MYND"/>
</dbReference>
<dbReference type="SUPFAM" id="SSF144232">
    <property type="entry name" value="HIT/MYND zinc finger-like"/>
    <property type="match status" value="1"/>
</dbReference>
<evidence type="ECO:0000256" key="2">
    <source>
        <dbReference type="ARBA" id="ARBA00022771"/>
    </source>
</evidence>
<sequence>MATDMHECATCYCYPDSGSPAFSVCSRCKITRYCSHECQQISSSLHKKFCNKPKIMLNKADYKKLGPGSVIWTCDDLLRFRDAADIPSVKGPDKIAYVKVFRSWPTETEAQRFSAIGPFHMVCSHSKSYSASGPSGPDYPGQTATHHDVRYSIVGPFHPAPTALWYIIEMLRDCVNEFEQPTQDITGMFATPPCVKPSYMTMPAFNILDAVLQQDANGFATIAEVHILIMSRATPQNAWKQNGDRMIMAIDIEANPEVAEH</sequence>
<gene>
    <name evidence="6" type="ORF">BU23DRAFT_5050</name>
</gene>
<dbReference type="EMBL" id="ML976656">
    <property type="protein sequence ID" value="KAF1980245.1"/>
    <property type="molecule type" value="Genomic_DNA"/>
</dbReference>
<organism evidence="6 7">
    <name type="scientific">Bimuria novae-zelandiae CBS 107.79</name>
    <dbReference type="NCBI Taxonomy" id="1447943"/>
    <lineage>
        <taxon>Eukaryota</taxon>
        <taxon>Fungi</taxon>
        <taxon>Dikarya</taxon>
        <taxon>Ascomycota</taxon>
        <taxon>Pezizomycotina</taxon>
        <taxon>Dothideomycetes</taxon>
        <taxon>Pleosporomycetidae</taxon>
        <taxon>Pleosporales</taxon>
        <taxon>Massarineae</taxon>
        <taxon>Didymosphaeriaceae</taxon>
        <taxon>Bimuria</taxon>
    </lineage>
</organism>
<evidence type="ECO:0000256" key="1">
    <source>
        <dbReference type="ARBA" id="ARBA00022723"/>
    </source>
</evidence>
<protein>
    <recommendedName>
        <fullName evidence="5">MYND-type domain-containing protein</fullName>
    </recommendedName>
</protein>
<evidence type="ECO:0000313" key="6">
    <source>
        <dbReference type="EMBL" id="KAF1980245.1"/>
    </source>
</evidence>
<evidence type="ECO:0000259" key="5">
    <source>
        <dbReference type="PROSITE" id="PS50865"/>
    </source>
</evidence>
<keyword evidence="2 4" id="KW-0863">Zinc-finger</keyword>
<proteinExistence type="predicted"/>
<keyword evidence="1" id="KW-0479">Metal-binding</keyword>
<dbReference type="PROSITE" id="PS50865">
    <property type="entry name" value="ZF_MYND_2"/>
    <property type="match status" value="1"/>
</dbReference>